<dbReference type="GO" id="GO:0005200">
    <property type="term" value="F:structural constituent of cytoskeleton"/>
    <property type="evidence" value="ECO:0007669"/>
    <property type="project" value="InterPro"/>
</dbReference>
<dbReference type="GO" id="GO:0005525">
    <property type="term" value="F:GTP binding"/>
    <property type="evidence" value="ECO:0007669"/>
    <property type="project" value="UniProtKB-KW"/>
</dbReference>
<dbReference type="InterPro" id="IPR003008">
    <property type="entry name" value="Tubulin_FtsZ_GTPase"/>
</dbReference>
<dbReference type="InterPro" id="IPR023123">
    <property type="entry name" value="Tubulin_C"/>
</dbReference>
<accession>A0A9N9XNL5</accession>
<reference evidence="17" key="1">
    <citation type="submission" date="2022-01" db="EMBL/GenBank/DDBJ databases">
        <authorList>
            <person name="King R."/>
        </authorList>
    </citation>
    <scope>NUCLEOTIDE SEQUENCE</scope>
</reference>
<evidence type="ECO:0000256" key="3">
    <source>
        <dbReference type="ARBA" id="ARBA00009636"/>
    </source>
</evidence>
<evidence type="ECO:0000256" key="6">
    <source>
        <dbReference type="ARBA" id="ARBA00022701"/>
    </source>
</evidence>
<evidence type="ECO:0000256" key="13">
    <source>
        <dbReference type="ARBA" id="ARBA00034296"/>
    </source>
</evidence>
<evidence type="ECO:0000256" key="4">
    <source>
        <dbReference type="ARBA" id="ARBA00011747"/>
    </source>
</evidence>
<dbReference type="PRINTS" id="PR01162">
    <property type="entry name" value="ALPHATUBULIN"/>
</dbReference>
<dbReference type="GO" id="GO:0016787">
    <property type="term" value="F:hydrolase activity"/>
    <property type="evidence" value="ECO:0007669"/>
    <property type="project" value="UniProtKB-KW"/>
</dbReference>
<dbReference type="Gene3D" id="1.10.287.600">
    <property type="entry name" value="Helix hairpin bin"/>
    <property type="match status" value="1"/>
</dbReference>
<keyword evidence="12" id="KW-0206">Cytoskeleton</keyword>
<evidence type="ECO:0000313" key="18">
    <source>
        <dbReference type="Proteomes" id="UP001153712"/>
    </source>
</evidence>
<evidence type="ECO:0000256" key="10">
    <source>
        <dbReference type="ARBA" id="ARBA00022842"/>
    </source>
</evidence>
<comment type="function">
    <text evidence="13">Tubulin is the major constituent of microtubules, a cylinder consisting of laterally associated linear protofilaments composed of alpha- and beta-tubulin heterodimers. Microtubules grow by the addition of GTP-tubulin dimers to the microtubule end, where a stabilizing cap forms. Below the cap, tubulin dimers are in GDP-bound state, owing to GTPase activity of alpha-tubulin.</text>
</comment>
<dbReference type="SMART" id="SM00865">
    <property type="entry name" value="Tubulin_C"/>
    <property type="match status" value="1"/>
</dbReference>
<dbReference type="AlphaFoldDB" id="A0A9N9XNL5"/>
<protein>
    <recommendedName>
        <fullName evidence="19">Tubulin alpha chain</fullName>
    </recommendedName>
</protein>
<keyword evidence="11" id="KW-0342">GTP-binding</keyword>
<dbReference type="Pfam" id="PF00091">
    <property type="entry name" value="Tubulin"/>
    <property type="match status" value="1"/>
</dbReference>
<feature type="domain" description="Tubulin/FtsZ 2-layer sandwich" evidence="16">
    <location>
        <begin position="247"/>
        <end position="392"/>
    </location>
</feature>
<dbReference type="GO" id="GO:0005737">
    <property type="term" value="C:cytoplasm"/>
    <property type="evidence" value="ECO:0007669"/>
    <property type="project" value="UniProtKB-ARBA"/>
</dbReference>
<dbReference type="InterPro" id="IPR000217">
    <property type="entry name" value="Tubulin"/>
</dbReference>
<dbReference type="FunFam" id="3.40.50.1440:FF:000011">
    <property type="entry name" value="Tubulin alpha chain"/>
    <property type="match status" value="1"/>
</dbReference>
<dbReference type="Proteomes" id="UP001153712">
    <property type="component" value="Chromosome 11"/>
</dbReference>
<organism evidence="17 18">
    <name type="scientific">Phyllotreta striolata</name>
    <name type="common">Striped flea beetle</name>
    <name type="synonym">Crioceris striolata</name>
    <dbReference type="NCBI Taxonomy" id="444603"/>
    <lineage>
        <taxon>Eukaryota</taxon>
        <taxon>Metazoa</taxon>
        <taxon>Ecdysozoa</taxon>
        <taxon>Arthropoda</taxon>
        <taxon>Hexapoda</taxon>
        <taxon>Insecta</taxon>
        <taxon>Pterygota</taxon>
        <taxon>Neoptera</taxon>
        <taxon>Endopterygota</taxon>
        <taxon>Coleoptera</taxon>
        <taxon>Polyphaga</taxon>
        <taxon>Cucujiformia</taxon>
        <taxon>Chrysomeloidea</taxon>
        <taxon>Chrysomelidae</taxon>
        <taxon>Galerucinae</taxon>
        <taxon>Alticini</taxon>
        <taxon>Phyllotreta</taxon>
    </lineage>
</organism>
<evidence type="ECO:0000256" key="8">
    <source>
        <dbReference type="ARBA" id="ARBA00022741"/>
    </source>
</evidence>
<dbReference type="GO" id="GO:0046872">
    <property type="term" value="F:metal ion binding"/>
    <property type="evidence" value="ECO:0007669"/>
    <property type="project" value="UniProtKB-KW"/>
</dbReference>
<evidence type="ECO:0000259" key="16">
    <source>
        <dbReference type="SMART" id="SM00865"/>
    </source>
</evidence>
<evidence type="ECO:0000256" key="12">
    <source>
        <dbReference type="ARBA" id="ARBA00023212"/>
    </source>
</evidence>
<dbReference type="PANTHER" id="PTHR11588">
    <property type="entry name" value="TUBULIN"/>
    <property type="match status" value="1"/>
</dbReference>
<dbReference type="OrthoDB" id="1844at2759"/>
<dbReference type="InterPro" id="IPR008280">
    <property type="entry name" value="Tub_FtsZ_C"/>
</dbReference>
<dbReference type="CDD" id="cd02186">
    <property type="entry name" value="alpha_tubulin"/>
    <property type="match status" value="1"/>
</dbReference>
<comment type="cofactor">
    <cofactor evidence="1">
        <name>Mg(2+)</name>
        <dbReference type="ChEBI" id="CHEBI:18420"/>
    </cofactor>
</comment>
<dbReference type="InterPro" id="IPR036525">
    <property type="entry name" value="Tubulin/FtsZ_GTPase_sf"/>
</dbReference>
<keyword evidence="8" id="KW-0547">Nucleotide-binding</keyword>
<evidence type="ECO:0000256" key="7">
    <source>
        <dbReference type="ARBA" id="ARBA00022723"/>
    </source>
</evidence>
<evidence type="ECO:0008006" key="19">
    <source>
        <dbReference type="Google" id="ProtNLM"/>
    </source>
</evidence>
<evidence type="ECO:0000259" key="15">
    <source>
        <dbReference type="SMART" id="SM00864"/>
    </source>
</evidence>
<evidence type="ECO:0000256" key="9">
    <source>
        <dbReference type="ARBA" id="ARBA00022801"/>
    </source>
</evidence>
<dbReference type="Gene3D" id="3.30.1330.20">
    <property type="entry name" value="Tubulin/FtsZ, C-terminal domain"/>
    <property type="match status" value="1"/>
</dbReference>
<dbReference type="Pfam" id="PF03953">
    <property type="entry name" value="Tubulin_C"/>
    <property type="match status" value="1"/>
</dbReference>
<dbReference type="InterPro" id="IPR018316">
    <property type="entry name" value="Tubulin/FtsZ_2-layer-sand-dom"/>
</dbReference>
<feature type="domain" description="Tubulin/FtsZ GTPase" evidence="15">
    <location>
        <begin position="51"/>
        <end position="245"/>
    </location>
</feature>
<keyword evidence="6" id="KW-0493">Microtubule</keyword>
<comment type="similarity">
    <text evidence="3">Belongs to the tubulin family.</text>
</comment>
<dbReference type="EMBL" id="OU900104">
    <property type="protein sequence ID" value="CAG9856012.1"/>
    <property type="molecule type" value="Genomic_DNA"/>
</dbReference>
<name>A0A9N9XNL5_PHYSR</name>
<dbReference type="FunFam" id="3.30.1330.20:FF:000001">
    <property type="entry name" value="Tubulin alpha chain"/>
    <property type="match status" value="1"/>
</dbReference>
<dbReference type="SMART" id="SM00864">
    <property type="entry name" value="Tubulin"/>
    <property type="match status" value="1"/>
</dbReference>
<comment type="subunit">
    <text evidence="4">Dimer of alpha and beta chains. A typical microtubule is a hollow water-filled tube with an outer diameter of 25 nm and an inner diameter of 15 nM. Alpha-beta heterodimers associate head-to-tail to form protofilaments running lengthwise along the microtubule wall with the beta-tubulin subunit facing the microtubule plus end conferring a structural polarity. Microtubules usually have 13 protofilaments but different protofilament numbers can be found in some organisms and specialized cells.</text>
</comment>
<evidence type="ECO:0000313" key="17">
    <source>
        <dbReference type="EMBL" id="CAG9856012.1"/>
    </source>
</evidence>
<evidence type="ECO:0000256" key="14">
    <source>
        <dbReference type="ARBA" id="ARBA00049117"/>
    </source>
</evidence>
<keyword evidence="5" id="KW-0963">Cytoplasm</keyword>
<dbReference type="SUPFAM" id="SSF55307">
    <property type="entry name" value="Tubulin C-terminal domain-like"/>
    <property type="match status" value="1"/>
</dbReference>
<dbReference type="PRINTS" id="PR01161">
    <property type="entry name" value="TUBULIN"/>
</dbReference>
<comment type="catalytic activity">
    <reaction evidence="14">
        <text>GTP + H2O = GDP + phosphate + H(+)</text>
        <dbReference type="Rhea" id="RHEA:19669"/>
        <dbReference type="ChEBI" id="CHEBI:15377"/>
        <dbReference type="ChEBI" id="CHEBI:15378"/>
        <dbReference type="ChEBI" id="CHEBI:37565"/>
        <dbReference type="ChEBI" id="CHEBI:43474"/>
        <dbReference type="ChEBI" id="CHEBI:58189"/>
    </reaction>
    <physiologicalReaction direction="left-to-right" evidence="14">
        <dbReference type="Rhea" id="RHEA:19670"/>
    </physiologicalReaction>
</comment>
<dbReference type="SUPFAM" id="SSF52490">
    <property type="entry name" value="Tubulin nucleotide-binding domain-like"/>
    <property type="match status" value="1"/>
</dbReference>
<keyword evidence="7" id="KW-0479">Metal-binding</keyword>
<proteinExistence type="inferred from homology"/>
<comment type="subcellular location">
    <subcellularLocation>
        <location evidence="2">Cytoplasm</location>
        <location evidence="2">Cytoskeleton</location>
    </subcellularLocation>
</comment>
<keyword evidence="10" id="KW-0460">Magnesium</keyword>
<keyword evidence="9" id="KW-0378">Hydrolase</keyword>
<evidence type="ECO:0000256" key="11">
    <source>
        <dbReference type="ARBA" id="ARBA00023134"/>
    </source>
</evidence>
<gene>
    <name evidence="17" type="ORF">PHYEVI_LOCUS2442</name>
</gene>
<dbReference type="GO" id="GO:0005874">
    <property type="term" value="C:microtubule"/>
    <property type="evidence" value="ECO:0007669"/>
    <property type="project" value="UniProtKB-KW"/>
</dbReference>
<dbReference type="InterPro" id="IPR002452">
    <property type="entry name" value="Alpha_tubulin"/>
</dbReference>
<dbReference type="GO" id="GO:0007017">
    <property type="term" value="P:microtubule-based process"/>
    <property type="evidence" value="ECO:0007669"/>
    <property type="project" value="InterPro"/>
</dbReference>
<sequence length="436" mass="49098">MAGREIIQIHIGQAGVQLANACWELYCLEHAVKFDGTLYDPNQAEDSYSPFFALTGAGQVVPRVLMIDLEPTVIDEIRTGCYRKLFHPERLLTSKEDASNNFAKGMYGVGHEMVDLAMDRVRKLVEECGNMQGFLIFRAYGGGTGGGFGSMFLRNLENYFCKSSILEFVVFPSPKLSNIIVEPYNTVLSTHASTEYQDIAFILDNEAIYDILSTKLGNPRPMYSNVNRVIGQVVSNVTASLRFEGALNVDLSEYQTNLVPYRRIHYPIVAYAPFMPSKRLFHEQFSVASLTNSCFKPSHQLVKCDSDQGKYVSCCLLYRGDVVPVDVNNAVVNIKHTKNVQFVDWCPTGFKVGINYMPPIAVPGGDLARVTRAVTTLSNSTAIKFYWLKILKKYNVMLRKRAFVHHYVSEGMEEGEFLEAKENLRALILDYKEMES</sequence>
<evidence type="ECO:0000256" key="1">
    <source>
        <dbReference type="ARBA" id="ARBA00001946"/>
    </source>
</evidence>
<evidence type="ECO:0000256" key="5">
    <source>
        <dbReference type="ARBA" id="ARBA00022490"/>
    </source>
</evidence>
<evidence type="ECO:0000256" key="2">
    <source>
        <dbReference type="ARBA" id="ARBA00004245"/>
    </source>
</evidence>
<keyword evidence="18" id="KW-1185">Reference proteome</keyword>
<dbReference type="Gene3D" id="3.40.50.1440">
    <property type="entry name" value="Tubulin/FtsZ, GTPase domain"/>
    <property type="match status" value="1"/>
</dbReference>
<dbReference type="InterPro" id="IPR037103">
    <property type="entry name" value="Tubulin/FtsZ-like_C"/>
</dbReference>